<dbReference type="EC" id="2.7.13.3" evidence="3"/>
<dbReference type="RefSeq" id="WP_343899053.1">
    <property type="nucleotide sequence ID" value="NZ_BAAAJS010000068.1"/>
</dbReference>
<dbReference type="InterPro" id="IPR050428">
    <property type="entry name" value="TCS_sensor_his_kinase"/>
</dbReference>
<keyword evidence="10 11" id="KW-0472">Membrane</keyword>
<dbReference type="SMART" id="SM00387">
    <property type="entry name" value="HATPase_c"/>
    <property type="match status" value="1"/>
</dbReference>
<dbReference type="PANTHER" id="PTHR45436">
    <property type="entry name" value="SENSOR HISTIDINE KINASE YKOH"/>
    <property type="match status" value="1"/>
</dbReference>
<keyword evidence="15" id="KW-1185">Reference proteome</keyword>
<comment type="catalytic activity">
    <reaction evidence="1">
        <text>ATP + protein L-histidine = ADP + protein N-phospho-L-histidine.</text>
        <dbReference type="EC" id="2.7.13.3"/>
    </reaction>
</comment>
<dbReference type="InterPro" id="IPR003661">
    <property type="entry name" value="HisK_dim/P_dom"/>
</dbReference>
<dbReference type="PANTHER" id="PTHR45436:SF5">
    <property type="entry name" value="SENSOR HISTIDINE KINASE TRCS"/>
    <property type="match status" value="1"/>
</dbReference>
<evidence type="ECO:0000313" key="14">
    <source>
        <dbReference type="EMBL" id="MDR7355070.1"/>
    </source>
</evidence>
<dbReference type="SMART" id="SM00388">
    <property type="entry name" value="HisKA"/>
    <property type="match status" value="1"/>
</dbReference>
<dbReference type="Pfam" id="PF00512">
    <property type="entry name" value="HisKA"/>
    <property type="match status" value="1"/>
</dbReference>
<dbReference type="GO" id="GO:0004673">
    <property type="term" value="F:protein histidine kinase activity"/>
    <property type="evidence" value="ECO:0007669"/>
    <property type="project" value="UniProtKB-EC"/>
</dbReference>
<dbReference type="CDD" id="cd06225">
    <property type="entry name" value="HAMP"/>
    <property type="match status" value="1"/>
</dbReference>
<dbReference type="Gene3D" id="3.30.565.10">
    <property type="entry name" value="Histidine kinase-like ATPase, C-terminal domain"/>
    <property type="match status" value="1"/>
</dbReference>
<keyword evidence="6 11" id="KW-0812">Transmembrane</keyword>
<dbReference type="Pfam" id="PF02518">
    <property type="entry name" value="HATPase_c"/>
    <property type="match status" value="1"/>
</dbReference>
<evidence type="ECO:0000256" key="11">
    <source>
        <dbReference type="SAM" id="Phobius"/>
    </source>
</evidence>
<evidence type="ECO:0000256" key="6">
    <source>
        <dbReference type="ARBA" id="ARBA00022692"/>
    </source>
</evidence>
<dbReference type="InterPro" id="IPR003660">
    <property type="entry name" value="HAMP_dom"/>
</dbReference>
<dbReference type="EMBL" id="JAVDYF010000001">
    <property type="protein sequence ID" value="MDR7355070.1"/>
    <property type="molecule type" value="Genomic_DNA"/>
</dbReference>
<proteinExistence type="predicted"/>
<feature type="domain" description="Histidine kinase" evidence="12">
    <location>
        <begin position="257"/>
        <end position="473"/>
    </location>
</feature>
<dbReference type="Gene3D" id="6.10.340.10">
    <property type="match status" value="1"/>
</dbReference>
<dbReference type="SMART" id="SM00304">
    <property type="entry name" value="HAMP"/>
    <property type="match status" value="1"/>
</dbReference>
<evidence type="ECO:0000256" key="10">
    <source>
        <dbReference type="ARBA" id="ARBA00023136"/>
    </source>
</evidence>
<dbReference type="PROSITE" id="PS50885">
    <property type="entry name" value="HAMP"/>
    <property type="match status" value="1"/>
</dbReference>
<dbReference type="InterPro" id="IPR003594">
    <property type="entry name" value="HATPase_dom"/>
</dbReference>
<organism evidence="14 15">
    <name type="scientific">Corynebacterium felinum</name>
    <dbReference type="NCBI Taxonomy" id="131318"/>
    <lineage>
        <taxon>Bacteria</taxon>
        <taxon>Bacillati</taxon>
        <taxon>Actinomycetota</taxon>
        <taxon>Actinomycetes</taxon>
        <taxon>Mycobacteriales</taxon>
        <taxon>Corynebacteriaceae</taxon>
        <taxon>Corynebacterium</taxon>
    </lineage>
</organism>
<evidence type="ECO:0000259" key="12">
    <source>
        <dbReference type="PROSITE" id="PS50109"/>
    </source>
</evidence>
<evidence type="ECO:0000259" key="13">
    <source>
        <dbReference type="PROSITE" id="PS50885"/>
    </source>
</evidence>
<dbReference type="Gene3D" id="1.10.287.130">
    <property type="match status" value="1"/>
</dbReference>
<comment type="subcellular location">
    <subcellularLocation>
        <location evidence="2">Cell membrane</location>
    </subcellularLocation>
</comment>
<evidence type="ECO:0000256" key="8">
    <source>
        <dbReference type="ARBA" id="ARBA00022989"/>
    </source>
</evidence>
<protein>
    <recommendedName>
        <fullName evidence="3">histidine kinase</fullName>
        <ecNumber evidence="3">2.7.13.3</ecNumber>
    </recommendedName>
</protein>
<dbReference type="PROSITE" id="PS50109">
    <property type="entry name" value="HIS_KIN"/>
    <property type="match status" value="1"/>
</dbReference>
<gene>
    <name evidence="14" type="ORF">J2S37_001608</name>
</gene>
<comment type="caution">
    <text evidence="14">The sequence shown here is derived from an EMBL/GenBank/DDBJ whole genome shotgun (WGS) entry which is preliminary data.</text>
</comment>
<dbReference type="CDD" id="cd00075">
    <property type="entry name" value="HATPase"/>
    <property type="match status" value="1"/>
</dbReference>
<feature type="transmembrane region" description="Helical" evidence="11">
    <location>
        <begin position="39"/>
        <end position="62"/>
    </location>
</feature>
<keyword evidence="5 14" id="KW-0808">Transferase</keyword>
<evidence type="ECO:0000256" key="4">
    <source>
        <dbReference type="ARBA" id="ARBA00022553"/>
    </source>
</evidence>
<dbReference type="InterPro" id="IPR036097">
    <property type="entry name" value="HisK_dim/P_sf"/>
</dbReference>
<name>A0ABU2B8V4_9CORY</name>
<dbReference type="InterPro" id="IPR036890">
    <property type="entry name" value="HATPase_C_sf"/>
</dbReference>
<evidence type="ECO:0000313" key="15">
    <source>
        <dbReference type="Proteomes" id="UP001183619"/>
    </source>
</evidence>
<evidence type="ECO:0000256" key="2">
    <source>
        <dbReference type="ARBA" id="ARBA00004236"/>
    </source>
</evidence>
<dbReference type="SUPFAM" id="SSF47384">
    <property type="entry name" value="Homodimeric domain of signal transducing histidine kinase"/>
    <property type="match status" value="1"/>
</dbReference>
<evidence type="ECO:0000256" key="9">
    <source>
        <dbReference type="ARBA" id="ARBA00023012"/>
    </source>
</evidence>
<keyword evidence="8 11" id="KW-1133">Transmembrane helix</keyword>
<dbReference type="SUPFAM" id="SSF55874">
    <property type="entry name" value="ATPase domain of HSP90 chaperone/DNA topoisomerase II/histidine kinase"/>
    <property type="match status" value="1"/>
</dbReference>
<evidence type="ECO:0000256" key="1">
    <source>
        <dbReference type="ARBA" id="ARBA00000085"/>
    </source>
</evidence>
<feature type="domain" description="HAMP" evidence="13">
    <location>
        <begin position="197"/>
        <end position="249"/>
    </location>
</feature>
<dbReference type="CDD" id="cd00082">
    <property type="entry name" value="HisKA"/>
    <property type="match status" value="1"/>
</dbReference>
<dbReference type="Pfam" id="PF00672">
    <property type="entry name" value="HAMP"/>
    <property type="match status" value="1"/>
</dbReference>
<dbReference type="InterPro" id="IPR005467">
    <property type="entry name" value="His_kinase_dom"/>
</dbReference>
<reference evidence="14 15" key="1">
    <citation type="submission" date="2023-07" db="EMBL/GenBank/DDBJ databases">
        <title>Sequencing the genomes of 1000 actinobacteria strains.</title>
        <authorList>
            <person name="Klenk H.-P."/>
        </authorList>
    </citation>
    <scope>NUCLEOTIDE SEQUENCE [LARGE SCALE GENOMIC DNA]</scope>
    <source>
        <strain evidence="14 15">DSM 44508</strain>
    </source>
</reference>
<dbReference type="Proteomes" id="UP001183619">
    <property type="component" value="Unassembled WGS sequence"/>
</dbReference>
<keyword evidence="7 14" id="KW-0418">Kinase</keyword>
<sequence>MILRRPSSPDSSPVVHESGDYADHVEDGWGRHASLRWRVTILTASMVGVVVGVMTALAYWSVSMTLTNSLDSDLRTKAVSMLARTEDPAFFANVKNEVQYFRDHNQGTRLAIQLPGWTFIAGDDLPLLSTSTEAVQRVDTVNGERVFMASNEKGTKVIVARDMTETQGLILTLGLALLTFGGLGFLLSIATGFIVASAGLKPLARLQEAVDEVTETQELKPIPVLGRDELARLTASFNEMFAALDQSRVRQAQLVADAGHELKTPLTSMRTNIELLMMMQQPGSPDIPESEKKALEFDVLAQMEELSTLIGDLVDLAREDAAERSLEEVDLAEISQTALDRVRRRRPDVEFRLHLQPWFMFGDAHSLGRVMVNLMDNAAKWSPADGVVRVEMKNLNDGHIQITVADSGPGIPPEDREKVFERFYRSIQARSMPGSGLGLAIVRQVVTRHGGVITAEESDDGGALFRVILPGSPSADDLERTNELVVNAHESRPKFSRADMFRNRHKSIGK</sequence>
<feature type="transmembrane region" description="Helical" evidence="11">
    <location>
        <begin position="169"/>
        <end position="196"/>
    </location>
</feature>
<keyword evidence="9" id="KW-0902">Two-component regulatory system</keyword>
<dbReference type="PRINTS" id="PR00344">
    <property type="entry name" value="BCTRLSENSOR"/>
</dbReference>
<evidence type="ECO:0000256" key="5">
    <source>
        <dbReference type="ARBA" id="ARBA00022679"/>
    </source>
</evidence>
<keyword evidence="4" id="KW-0597">Phosphoprotein</keyword>
<dbReference type="InterPro" id="IPR004358">
    <property type="entry name" value="Sig_transdc_His_kin-like_C"/>
</dbReference>
<accession>A0ABU2B8V4</accession>
<evidence type="ECO:0000256" key="7">
    <source>
        <dbReference type="ARBA" id="ARBA00022777"/>
    </source>
</evidence>
<evidence type="ECO:0000256" key="3">
    <source>
        <dbReference type="ARBA" id="ARBA00012438"/>
    </source>
</evidence>